<reference evidence="2" key="2">
    <citation type="submission" date="2020-09" db="EMBL/GenBank/DDBJ databases">
        <authorList>
            <person name="Sun Q."/>
            <person name="Zhou Y."/>
        </authorList>
    </citation>
    <scope>NUCLEOTIDE SEQUENCE</scope>
    <source>
        <strain evidence="2">CGMCC 1.15762</strain>
    </source>
</reference>
<dbReference type="PROSITE" id="PS51257">
    <property type="entry name" value="PROKAR_LIPOPROTEIN"/>
    <property type="match status" value="1"/>
</dbReference>
<dbReference type="RefSeq" id="WP_188788337.1">
    <property type="nucleotide sequence ID" value="NZ_BMJV01000001.1"/>
</dbReference>
<sequence length="456" mass="49824">MRKILLPLLALAMGACVPVPSPDTATRTAISFQDTSGLPTMKSFSHPRPTAPRVSNTDLARDFIDLSFLLESGRLLPAFTRFEGPITIRLAGTPPPSLRMDLNRLVHRLRTEAQIDIRQTSEPRANLSVVAIPRAEIRRHLPQAACFVVPNVSSFDEYLGARRNGQVSWSTVTVRQRVAVFLPSDAAPQEVRDCLHEEIAQALGPLNDMYRLADSVFNDDNIHTVLTGYDMMVLRAYYDPSLRSGMSRADVMARLPAILSRVNPQGTSIAPQRLGHTPRPWLEAVQTALGPGASPGQRRAAAQKAVSIATTLGWTDHRRGFSHYALGRILQGVSASAAKDQFALAQRYFSAAPNTELHQAYVASQLAAYAINAGQANEALSLIGRHLDTAQRHENAALLSTLMMLRAEAMELSGRAAEGRQVRLDSLGWARYGFGSDWAVRAKLREIASLNPVKGG</sequence>
<dbReference type="AlphaFoldDB" id="A0A8J3EF34"/>
<dbReference type="EMBL" id="BMJV01000001">
    <property type="protein sequence ID" value="GGG61276.1"/>
    <property type="molecule type" value="Genomic_DNA"/>
</dbReference>
<proteinExistence type="predicted"/>
<dbReference type="InterPro" id="IPR021323">
    <property type="entry name" value="DUF2927"/>
</dbReference>
<evidence type="ECO:0000313" key="3">
    <source>
        <dbReference type="Proteomes" id="UP000617145"/>
    </source>
</evidence>
<name>A0A8J3EF34_9RHOB</name>
<protein>
    <recommendedName>
        <fullName evidence="4">ATP-dependent transcriptional regulator</fullName>
    </recommendedName>
</protein>
<accession>A0A8J3EF34</accession>
<comment type="caution">
    <text evidence="2">The sequence shown here is derived from an EMBL/GenBank/DDBJ whole genome shotgun (WGS) entry which is preliminary data.</text>
</comment>
<feature type="signal peptide" evidence="1">
    <location>
        <begin position="1"/>
        <end position="21"/>
    </location>
</feature>
<keyword evidence="1" id="KW-0732">Signal</keyword>
<organism evidence="2 3">
    <name type="scientific">Salipiger pallidus</name>
    <dbReference type="NCBI Taxonomy" id="1775170"/>
    <lineage>
        <taxon>Bacteria</taxon>
        <taxon>Pseudomonadati</taxon>
        <taxon>Pseudomonadota</taxon>
        <taxon>Alphaproteobacteria</taxon>
        <taxon>Rhodobacterales</taxon>
        <taxon>Roseobacteraceae</taxon>
        <taxon>Salipiger</taxon>
    </lineage>
</organism>
<feature type="chain" id="PRO_5035316021" description="ATP-dependent transcriptional regulator" evidence="1">
    <location>
        <begin position="22"/>
        <end position="456"/>
    </location>
</feature>
<gene>
    <name evidence="2" type="ORF">GCM10011415_04180</name>
</gene>
<evidence type="ECO:0000256" key="1">
    <source>
        <dbReference type="SAM" id="SignalP"/>
    </source>
</evidence>
<dbReference type="Pfam" id="PF11150">
    <property type="entry name" value="DUF2927"/>
    <property type="match status" value="1"/>
</dbReference>
<evidence type="ECO:0008006" key="4">
    <source>
        <dbReference type="Google" id="ProtNLM"/>
    </source>
</evidence>
<keyword evidence="3" id="KW-1185">Reference proteome</keyword>
<evidence type="ECO:0000313" key="2">
    <source>
        <dbReference type="EMBL" id="GGG61276.1"/>
    </source>
</evidence>
<dbReference type="Proteomes" id="UP000617145">
    <property type="component" value="Unassembled WGS sequence"/>
</dbReference>
<reference evidence="2" key="1">
    <citation type="journal article" date="2014" name="Int. J. Syst. Evol. Microbiol.">
        <title>Complete genome sequence of Corynebacterium casei LMG S-19264T (=DSM 44701T), isolated from a smear-ripened cheese.</title>
        <authorList>
            <consortium name="US DOE Joint Genome Institute (JGI-PGF)"/>
            <person name="Walter F."/>
            <person name="Albersmeier A."/>
            <person name="Kalinowski J."/>
            <person name="Ruckert C."/>
        </authorList>
    </citation>
    <scope>NUCLEOTIDE SEQUENCE</scope>
    <source>
        <strain evidence="2">CGMCC 1.15762</strain>
    </source>
</reference>